<dbReference type="OrthoDB" id="9803188at2"/>
<dbReference type="PROSITE" id="PS51898">
    <property type="entry name" value="TYR_RECOMBINASE"/>
    <property type="match status" value="1"/>
</dbReference>
<evidence type="ECO:0000259" key="8">
    <source>
        <dbReference type="PROSITE" id="PS51900"/>
    </source>
</evidence>
<gene>
    <name evidence="9" type="ordered locus">LFE_0316</name>
</gene>
<dbReference type="RefSeq" id="WP_014448531.1">
    <property type="nucleotide sequence ID" value="NC_017094.1"/>
</dbReference>
<dbReference type="Gene3D" id="1.10.443.10">
    <property type="entry name" value="Intergrase catalytic core"/>
    <property type="match status" value="1"/>
</dbReference>
<evidence type="ECO:0000259" key="7">
    <source>
        <dbReference type="PROSITE" id="PS51898"/>
    </source>
</evidence>
<keyword evidence="1" id="KW-0159">Chromosome partition</keyword>
<reference evidence="10" key="2">
    <citation type="submission" date="2012-03" db="EMBL/GenBank/DDBJ databases">
        <title>The complete genome sequence of the pioneer microbe on fresh volcanic deposit, Leptospirillum ferrooxidans strain C2-3.</title>
        <authorList>
            <person name="Fujimura R."/>
            <person name="Sato Y."/>
            <person name="Nishizawa T."/>
            <person name="Nanba K."/>
            <person name="Oshima K."/>
            <person name="Hattori M."/>
            <person name="Kamijo T."/>
            <person name="Ohta H."/>
        </authorList>
    </citation>
    <scope>NUCLEOTIDE SEQUENCE [LARGE SCALE GENOMIC DNA]</scope>
    <source>
        <strain evidence="10">C2-3</strain>
    </source>
</reference>
<evidence type="ECO:0000313" key="9">
    <source>
        <dbReference type="EMBL" id="BAM06038.1"/>
    </source>
</evidence>
<dbReference type="InterPro" id="IPR002104">
    <property type="entry name" value="Integrase_catalytic"/>
</dbReference>
<keyword evidence="10" id="KW-1185">Reference proteome</keyword>
<accession>I0IL89</accession>
<feature type="domain" description="Core-binding (CB)" evidence="8">
    <location>
        <begin position="28"/>
        <end position="114"/>
    </location>
</feature>
<dbReference type="InterPro" id="IPR044068">
    <property type="entry name" value="CB"/>
</dbReference>
<dbReference type="AlphaFoldDB" id="I0IL89"/>
<dbReference type="Pfam" id="PF02899">
    <property type="entry name" value="Phage_int_SAM_1"/>
    <property type="match status" value="1"/>
</dbReference>
<feature type="region of interest" description="Disordered" evidence="6">
    <location>
        <begin position="314"/>
        <end position="333"/>
    </location>
</feature>
<dbReference type="KEGG" id="lfc:LFE_0316"/>
<reference evidence="9 10" key="1">
    <citation type="journal article" date="2012" name="J. Bacteriol.">
        <title>Complete Genome Sequence of Leptospirillum ferrooxidans Strain C2-3, Isolated from a Fresh Volcanic Ash Deposit on the Island of Miyake, Japan.</title>
        <authorList>
            <person name="Fujimura R."/>
            <person name="Sato Y."/>
            <person name="Nishizawa T."/>
            <person name="Oshima K."/>
            <person name="Kim S.-W."/>
            <person name="Hattori M."/>
            <person name="Kamijo T."/>
            <person name="Ohta H."/>
        </authorList>
    </citation>
    <scope>NUCLEOTIDE SEQUENCE [LARGE SCALE GENOMIC DNA]</scope>
    <source>
        <strain evidence="9 10">C2-3</strain>
    </source>
</reference>
<dbReference type="Gene3D" id="1.10.150.130">
    <property type="match status" value="1"/>
</dbReference>
<dbReference type="InterPro" id="IPR013762">
    <property type="entry name" value="Integrase-like_cat_sf"/>
</dbReference>
<evidence type="ECO:0000256" key="5">
    <source>
        <dbReference type="PROSITE-ProRule" id="PRU01248"/>
    </source>
</evidence>
<keyword evidence="3 5" id="KW-0238">DNA-binding</keyword>
<dbReference type="PATRIC" id="fig|1162668.3.peg.363"/>
<evidence type="ECO:0000313" key="10">
    <source>
        <dbReference type="Proteomes" id="UP000007382"/>
    </source>
</evidence>
<feature type="domain" description="Tyr recombinase" evidence="7">
    <location>
        <begin position="135"/>
        <end position="313"/>
    </location>
</feature>
<protein>
    <submittedName>
        <fullName evidence="9">Putative phage integrase family protein</fullName>
    </submittedName>
</protein>
<evidence type="ECO:0000256" key="2">
    <source>
        <dbReference type="ARBA" id="ARBA00022908"/>
    </source>
</evidence>
<dbReference type="InterPro" id="IPR011010">
    <property type="entry name" value="DNA_brk_join_enz"/>
</dbReference>
<evidence type="ECO:0000256" key="1">
    <source>
        <dbReference type="ARBA" id="ARBA00022829"/>
    </source>
</evidence>
<dbReference type="STRING" id="1162668.LFE_0316"/>
<dbReference type="EMBL" id="AP012342">
    <property type="protein sequence ID" value="BAM06038.1"/>
    <property type="molecule type" value="Genomic_DNA"/>
</dbReference>
<evidence type="ECO:0000256" key="3">
    <source>
        <dbReference type="ARBA" id="ARBA00023125"/>
    </source>
</evidence>
<dbReference type="Proteomes" id="UP000007382">
    <property type="component" value="Chromosome"/>
</dbReference>
<dbReference type="InterPro" id="IPR010998">
    <property type="entry name" value="Integrase_recombinase_N"/>
</dbReference>
<dbReference type="InterPro" id="IPR050090">
    <property type="entry name" value="Tyrosine_recombinase_XerCD"/>
</dbReference>
<dbReference type="GO" id="GO:0003677">
    <property type="term" value="F:DNA binding"/>
    <property type="evidence" value="ECO:0007669"/>
    <property type="project" value="UniProtKB-UniRule"/>
</dbReference>
<dbReference type="PANTHER" id="PTHR30349:SF81">
    <property type="entry name" value="TYROSINE RECOMBINASE XERC"/>
    <property type="match status" value="1"/>
</dbReference>
<keyword evidence="4" id="KW-0233">DNA recombination</keyword>
<dbReference type="HOGENOM" id="CLU_027562_9_0_0"/>
<dbReference type="GO" id="GO:0015074">
    <property type="term" value="P:DNA integration"/>
    <property type="evidence" value="ECO:0007669"/>
    <property type="project" value="UniProtKB-KW"/>
</dbReference>
<name>I0IL89_LEPFC</name>
<evidence type="ECO:0000256" key="6">
    <source>
        <dbReference type="SAM" id="MobiDB-lite"/>
    </source>
</evidence>
<dbReference type="GO" id="GO:0006310">
    <property type="term" value="P:DNA recombination"/>
    <property type="evidence" value="ECO:0007669"/>
    <property type="project" value="UniProtKB-KW"/>
</dbReference>
<organism evidence="9 10">
    <name type="scientific">Leptospirillum ferrooxidans (strain C2-3)</name>
    <dbReference type="NCBI Taxonomy" id="1162668"/>
    <lineage>
        <taxon>Bacteria</taxon>
        <taxon>Pseudomonadati</taxon>
        <taxon>Nitrospirota</taxon>
        <taxon>Nitrospiria</taxon>
        <taxon>Nitrospirales</taxon>
        <taxon>Nitrospiraceae</taxon>
        <taxon>Leptospirillum</taxon>
    </lineage>
</organism>
<evidence type="ECO:0000256" key="4">
    <source>
        <dbReference type="ARBA" id="ARBA00023172"/>
    </source>
</evidence>
<proteinExistence type="predicted"/>
<sequence length="333" mass="36524">MGGKGSGTRKSEHLIHGAILSGSHPPDHPVYLHMDHFLRMLAMKGRSSKTIASCRNDLLLFAEASGSGGKKTAGPVLSESDAQAFLMHLVLGGYHPRSISRILSSLRGFYEYLSENGVVAKNPFRGLKGPKIPRSQPKFLTIDEINELLDAPDPSTWEGRRNRAILEIFYLDGLRLSELCGLNLGDLQGDVLLVRGKGNKERRVPLVGVARVRLLTFLPESGAVAPLDCLFPECFGGKRLSVYQISRIVRASARKAGIAANVTPHGIRHTCATHLLNNSMDLRHIQSLLGHSSLSSTQKYTHVGIRELKDRYDRSKKQESVIVPKAPDDDGAR</sequence>
<dbReference type="PROSITE" id="PS51900">
    <property type="entry name" value="CB"/>
    <property type="match status" value="1"/>
</dbReference>
<dbReference type="InterPro" id="IPR004107">
    <property type="entry name" value="Integrase_SAM-like_N"/>
</dbReference>
<dbReference type="eggNOG" id="COG4974">
    <property type="taxonomic scope" value="Bacteria"/>
</dbReference>
<dbReference type="GO" id="GO:0007059">
    <property type="term" value="P:chromosome segregation"/>
    <property type="evidence" value="ECO:0007669"/>
    <property type="project" value="UniProtKB-KW"/>
</dbReference>
<dbReference type="SUPFAM" id="SSF56349">
    <property type="entry name" value="DNA breaking-rejoining enzymes"/>
    <property type="match status" value="1"/>
</dbReference>
<keyword evidence="2" id="KW-0229">DNA integration</keyword>
<dbReference type="PANTHER" id="PTHR30349">
    <property type="entry name" value="PHAGE INTEGRASE-RELATED"/>
    <property type="match status" value="1"/>
</dbReference>
<dbReference type="Pfam" id="PF00589">
    <property type="entry name" value="Phage_integrase"/>
    <property type="match status" value="1"/>
</dbReference>